<dbReference type="Proteomes" id="UP000050515">
    <property type="component" value="Unassembled WGS sequence"/>
</dbReference>
<dbReference type="PATRIC" id="fig|507754.4.peg.287"/>
<dbReference type="EMBL" id="LJCQ01000294">
    <property type="protein sequence ID" value="KPV46132.1"/>
    <property type="molecule type" value="Genomic_DNA"/>
</dbReference>
<dbReference type="GO" id="GO:0016779">
    <property type="term" value="F:nucleotidyltransferase activity"/>
    <property type="evidence" value="ECO:0007669"/>
    <property type="project" value="UniProtKB-ARBA"/>
</dbReference>
<reference evidence="2 3" key="1">
    <citation type="submission" date="2015-09" db="EMBL/GenBank/DDBJ databases">
        <title>Draft genome sequence of Acidiplasma aeolicum DSM 18409.</title>
        <authorList>
            <person name="Hemp J."/>
        </authorList>
    </citation>
    <scope>NUCLEOTIDE SEQUENCE [LARGE SCALE GENOMIC DNA]</scope>
    <source>
        <strain evidence="2 3">V</strain>
    </source>
</reference>
<gene>
    <name evidence="2" type="ORF">SE19_06880</name>
</gene>
<dbReference type="Gene3D" id="3.90.550.10">
    <property type="entry name" value="Spore Coat Polysaccharide Biosynthesis Protein SpsA, Chain A"/>
    <property type="match status" value="1"/>
</dbReference>
<proteinExistence type="predicted"/>
<comment type="caution">
    <text evidence="2">The sequence shown here is derived from an EMBL/GenBank/DDBJ whole genome shotgun (WGS) entry which is preliminary data.</text>
</comment>
<name>A0A0P9CL36_9ARCH</name>
<organism evidence="2 3">
    <name type="scientific">Acidiplasma aeolicum</name>
    <dbReference type="NCBI Taxonomy" id="507754"/>
    <lineage>
        <taxon>Archaea</taxon>
        <taxon>Methanobacteriati</taxon>
        <taxon>Thermoplasmatota</taxon>
        <taxon>Thermoplasmata</taxon>
        <taxon>Thermoplasmatales</taxon>
        <taxon>Ferroplasmaceae</taxon>
        <taxon>Acidiplasma</taxon>
    </lineage>
</organism>
<sequence>MAGGMGKRIGNPKKMLLMINGEAIIIRLLKIIKSLGLNINVCTGPETVFLNEIGDVNIINGTGDYAMDLKTSINSLKLPVIVLPADILIDKELLKSFIEKSKNYKTGILNMLINNELSGISIFYEYLNDAELAYENINFNSNSFFNINTEYDYKMAKEYYKNMH</sequence>
<feature type="domain" description="MobA-like NTP transferase" evidence="1">
    <location>
        <begin position="1"/>
        <end position="104"/>
    </location>
</feature>
<dbReference type="SUPFAM" id="SSF53448">
    <property type="entry name" value="Nucleotide-diphospho-sugar transferases"/>
    <property type="match status" value="1"/>
</dbReference>
<evidence type="ECO:0000313" key="2">
    <source>
        <dbReference type="EMBL" id="KPV46132.1"/>
    </source>
</evidence>
<dbReference type="InterPro" id="IPR025877">
    <property type="entry name" value="MobA-like_NTP_Trfase"/>
</dbReference>
<dbReference type="InterPro" id="IPR029044">
    <property type="entry name" value="Nucleotide-diphossugar_trans"/>
</dbReference>
<evidence type="ECO:0000259" key="1">
    <source>
        <dbReference type="Pfam" id="PF12804"/>
    </source>
</evidence>
<dbReference type="Pfam" id="PF12804">
    <property type="entry name" value="NTP_transf_3"/>
    <property type="match status" value="1"/>
</dbReference>
<evidence type="ECO:0000313" key="3">
    <source>
        <dbReference type="Proteomes" id="UP000050515"/>
    </source>
</evidence>
<accession>A0A0P9CL36</accession>
<dbReference type="AlphaFoldDB" id="A0A0P9CL36"/>
<protein>
    <recommendedName>
        <fullName evidence="1">MobA-like NTP transferase domain-containing protein</fullName>
    </recommendedName>
</protein>